<dbReference type="InterPro" id="IPR055481">
    <property type="entry name" value="DUF7053"/>
</dbReference>
<keyword evidence="4" id="KW-1185">Reference proteome</keyword>
<accession>A0A6G1L4C9</accession>
<dbReference type="Pfam" id="PF23155">
    <property type="entry name" value="DUF7053"/>
    <property type="match status" value="1"/>
</dbReference>
<feature type="region of interest" description="Disordered" evidence="1">
    <location>
        <begin position="405"/>
        <end position="426"/>
    </location>
</feature>
<dbReference type="AlphaFoldDB" id="A0A6G1L4C9"/>
<protein>
    <recommendedName>
        <fullName evidence="2">DUF7053 domain-containing protein</fullName>
    </recommendedName>
</protein>
<dbReference type="PANTHER" id="PTHR38117:SF1">
    <property type="entry name" value="DUF3074 DOMAIN-CONTAINING PROTEIN"/>
    <property type="match status" value="1"/>
</dbReference>
<name>A0A6G1L4C9_9PEZI</name>
<evidence type="ECO:0000313" key="4">
    <source>
        <dbReference type="Proteomes" id="UP000799436"/>
    </source>
</evidence>
<evidence type="ECO:0000313" key="3">
    <source>
        <dbReference type="EMBL" id="KAF2767550.1"/>
    </source>
</evidence>
<dbReference type="OrthoDB" id="5078320at2759"/>
<feature type="region of interest" description="Disordered" evidence="1">
    <location>
        <begin position="307"/>
        <end position="361"/>
    </location>
</feature>
<feature type="region of interest" description="Disordered" evidence="1">
    <location>
        <begin position="445"/>
        <end position="489"/>
    </location>
</feature>
<feature type="domain" description="DUF7053" evidence="2">
    <location>
        <begin position="3"/>
        <end position="170"/>
    </location>
</feature>
<evidence type="ECO:0000256" key="1">
    <source>
        <dbReference type="SAM" id="MobiDB-lite"/>
    </source>
</evidence>
<sequence>MGKRIVYTKITPLPSNVPRQLALELLHSHDEMIRLNPLVTGVKSIEAPRDAASDEFFSQWYEISEIITWSFGLKKKISFKGVFHDQPWGLQSHVYAPMGVDMRNKYRIGGNQPGEPREARELGVDTPLDGLYLREDVDITCSVPLTAGFVAKEAKAATAVMIARLSKKAELLDEGKLHAMFENGRLKTSKPNMNPTFGERPLPSPISAPGSPLPQIVSPTMSTSLFSPPTDDEGFGNYHDLMARKHSRRQSYSTPQQYISYNGTQYAKSSTALSGVPKNNIAEVPGSFYHADPSMYSTTLKKGGQSFMSELPGDYQHSGLAPPPAQQTAADRRRSSQLSAYQPSQQGSPQPSPGFPSEWSPYIGDSRYRLTNPDSVHPAFRQGSSSSVAVWQRSVFNASTEDLNSIQNSRASSQYSERGWPSHTDEKKEYQAYRPQESLGQQFSQLNMQQASSAQSSPSLDQARFSTTSSGSGPQGTSSTHTSFSQRTSNCPVCHSFEGDEAAISHHVSKAHGFA</sequence>
<dbReference type="EMBL" id="ML995854">
    <property type="protein sequence ID" value="KAF2767550.1"/>
    <property type="molecule type" value="Genomic_DNA"/>
</dbReference>
<dbReference type="PANTHER" id="PTHR38117">
    <property type="entry name" value="NACHT AND WD40 DOMAIN PROTEIN"/>
    <property type="match status" value="1"/>
</dbReference>
<feature type="compositionally biased region" description="Low complexity" evidence="1">
    <location>
        <begin position="445"/>
        <end position="483"/>
    </location>
</feature>
<dbReference type="Proteomes" id="UP000799436">
    <property type="component" value="Unassembled WGS sequence"/>
</dbReference>
<organism evidence="3 4">
    <name type="scientific">Teratosphaeria nubilosa</name>
    <dbReference type="NCBI Taxonomy" id="161662"/>
    <lineage>
        <taxon>Eukaryota</taxon>
        <taxon>Fungi</taxon>
        <taxon>Dikarya</taxon>
        <taxon>Ascomycota</taxon>
        <taxon>Pezizomycotina</taxon>
        <taxon>Dothideomycetes</taxon>
        <taxon>Dothideomycetidae</taxon>
        <taxon>Mycosphaerellales</taxon>
        <taxon>Teratosphaeriaceae</taxon>
        <taxon>Teratosphaeria</taxon>
    </lineage>
</organism>
<feature type="compositionally biased region" description="Polar residues" evidence="1">
    <location>
        <begin position="405"/>
        <end position="416"/>
    </location>
</feature>
<gene>
    <name evidence="3" type="ORF">EJ03DRAFT_329030</name>
</gene>
<evidence type="ECO:0000259" key="2">
    <source>
        <dbReference type="Pfam" id="PF23155"/>
    </source>
</evidence>
<reference evidence="3" key="1">
    <citation type="journal article" date="2020" name="Stud. Mycol.">
        <title>101 Dothideomycetes genomes: a test case for predicting lifestyles and emergence of pathogens.</title>
        <authorList>
            <person name="Haridas S."/>
            <person name="Albert R."/>
            <person name="Binder M."/>
            <person name="Bloem J."/>
            <person name="Labutti K."/>
            <person name="Salamov A."/>
            <person name="Andreopoulos B."/>
            <person name="Baker S."/>
            <person name="Barry K."/>
            <person name="Bills G."/>
            <person name="Bluhm B."/>
            <person name="Cannon C."/>
            <person name="Castanera R."/>
            <person name="Culley D."/>
            <person name="Daum C."/>
            <person name="Ezra D."/>
            <person name="Gonzalez J."/>
            <person name="Henrissat B."/>
            <person name="Kuo A."/>
            <person name="Liang C."/>
            <person name="Lipzen A."/>
            <person name="Lutzoni F."/>
            <person name="Magnuson J."/>
            <person name="Mondo S."/>
            <person name="Nolan M."/>
            <person name="Ohm R."/>
            <person name="Pangilinan J."/>
            <person name="Park H.-J."/>
            <person name="Ramirez L."/>
            <person name="Alfaro M."/>
            <person name="Sun H."/>
            <person name="Tritt A."/>
            <person name="Yoshinaga Y."/>
            <person name="Zwiers L.-H."/>
            <person name="Turgeon B."/>
            <person name="Goodwin S."/>
            <person name="Spatafora J."/>
            <person name="Crous P."/>
            <person name="Grigoriev I."/>
        </authorList>
    </citation>
    <scope>NUCLEOTIDE SEQUENCE</scope>
    <source>
        <strain evidence="3">CBS 116005</strain>
    </source>
</reference>
<proteinExistence type="predicted"/>